<name>G0NDX6_CAEBE</name>
<sequence length="251" mass="29563">MNINTKVLRTFTVRTLKSWNGYQLAIDNACGEDETKKKDKVSVTRTVDAADTRHHKAVEKWKKNNECKMEVGTLSLMFLHFYGNNVWDDTLDCFRKTLNVADGSLIDNPSYEPSIEIIDDSEDKRFRATYDLKLSEYINQILMTQAILRNNPPPAHVAELFNEPLIPRMSFPMRKPFVPFNDDPEYDSEDDAKTRKRKTERKRKREEKEKRSEERRARGIEYDEDEEEDSEEEEAPAWKLRKRKGSQRNAH</sequence>
<feature type="compositionally biased region" description="Basic and acidic residues" evidence="1">
    <location>
        <begin position="206"/>
        <end position="221"/>
    </location>
</feature>
<evidence type="ECO:0000313" key="3">
    <source>
        <dbReference type="Proteomes" id="UP000008068"/>
    </source>
</evidence>
<evidence type="ECO:0000313" key="2">
    <source>
        <dbReference type="EMBL" id="EGT58553.1"/>
    </source>
</evidence>
<dbReference type="OrthoDB" id="263560at2759"/>
<feature type="compositionally biased region" description="Basic residues" evidence="1">
    <location>
        <begin position="239"/>
        <end position="251"/>
    </location>
</feature>
<dbReference type="STRING" id="135651.G0NDX6"/>
<dbReference type="Proteomes" id="UP000008068">
    <property type="component" value="Unassembled WGS sequence"/>
</dbReference>
<proteinExistence type="predicted"/>
<organism evidence="3">
    <name type="scientific">Caenorhabditis brenneri</name>
    <name type="common">Nematode worm</name>
    <dbReference type="NCBI Taxonomy" id="135651"/>
    <lineage>
        <taxon>Eukaryota</taxon>
        <taxon>Metazoa</taxon>
        <taxon>Ecdysozoa</taxon>
        <taxon>Nematoda</taxon>
        <taxon>Chromadorea</taxon>
        <taxon>Rhabditida</taxon>
        <taxon>Rhabditina</taxon>
        <taxon>Rhabditomorpha</taxon>
        <taxon>Rhabditoidea</taxon>
        <taxon>Rhabditidae</taxon>
        <taxon>Peloderinae</taxon>
        <taxon>Caenorhabditis</taxon>
    </lineage>
</organism>
<keyword evidence="3" id="KW-1185">Reference proteome</keyword>
<feature type="region of interest" description="Disordered" evidence="1">
    <location>
        <begin position="179"/>
        <end position="251"/>
    </location>
</feature>
<dbReference type="HOGENOM" id="CLU_1107916_0_0_1"/>
<dbReference type="EMBL" id="GL379870">
    <property type="protein sequence ID" value="EGT58553.1"/>
    <property type="molecule type" value="Genomic_DNA"/>
</dbReference>
<reference evidence="3" key="1">
    <citation type="submission" date="2011-07" db="EMBL/GenBank/DDBJ databases">
        <authorList>
            <consortium name="Caenorhabditis brenneri Sequencing and Analysis Consortium"/>
            <person name="Wilson R.K."/>
        </authorList>
    </citation>
    <scope>NUCLEOTIDE SEQUENCE [LARGE SCALE GENOMIC DNA]</scope>
    <source>
        <strain evidence="3">PB2801</strain>
    </source>
</reference>
<dbReference type="eggNOG" id="KOG4032">
    <property type="taxonomic scope" value="Eukaryota"/>
</dbReference>
<dbReference type="AlphaFoldDB" id="G0NDX6"/>
<protein>
    <submittedName>
        <fullName evidence="2">Uncharacterized protein</fullName>
    </submittedName>
</protein>
<gene>
    <name evidence="2" type="ORF">CAEBREN_20826</name>
</gene>
<feature type="compositionally biased region" description="Basic residues" evidence="1">
    <location>
        <begin position="194"/>
        <end position="205"/>
    </location>
</feature>
<evidence type="ECO:0000256" key="1">
    <source>
        <dbReference type="SAM" id="MobiDB-lite"/>
    </source>
</evidence>
<feature type="compositionally biased region" description="Acidic residues" evidence="1">
    <location>
        <begin position="222"/>
        <end position="235"/>
    </location>
</feature>
<dbReference type="InParanoid" id="G0NDX6"/>
<accession>G0NDX6</accession>